<proteinExistence type="predicted"/>
<comment type="caution">
    <text evidence="1">The sequence shown here is derived from an EMBL/GenBank/DDBJ whole genome shotgun (WGS) entry which is preliminary data.</text>
</comment>
<reference evidence="1 2" key="1">
    <citation type="journal article" date="2022" name="Plant J.">
        <title>Chromosome-level genome of Camellia lanceoleosa provides a valuable resource for understanding genome evolution and self-incompatibility.</title>
        <authorList>
            <person name="Gong W."/>
            <person name="Xiao S."/>
            <person name="Wang L."/>
            <person name="Liao Z."/>
            <person name="Chang Y."/>
            <person name="Mo W."/>
            <person name="Hu G."/>
            <person name="Li W."/>
            <person name="Zhao G."/>
            <person name="Zhu H."/>
            <person name="Hu X."/>
            <person name="Ji K."/>
            <person name="Xiang X."/>
            <person name="Song Q."/>
            <person name="Yuan D."/>
            <person name="Jin S."/>
            <person name="Zhang L."/>
        </authorList>
    </citation>
    <scope>NUCLEOTIDE SEQUENCE [LARGE SCALE GENOMIC DNA]</scope>
    <source>
        <strain evidence="1">SQ_2022a</strain>
    </source>
</reference>
<keyword evidence="2" id="KW-1185">Reference proteome</keyword>
<organism evidence="1 2">
    <name type="scientific">Camellia lanceoleosa</name>
    <dbReference type="NCBI Taxonomy" id="1840588"/>
    <lineage>
        <taxon>Eukaryota</taxon>
        <taxon>Viridiplantae</taxon>
        <taxon>Streptophyta</taxon>
        <taxon>Embryophyta</taxon>
        <taxon>Tracheophyta</taxon>
        <taxon>Spermatophyta</taxon>
        <taxon>Magnoliopsida</taxon>
        <taxon>eudicotyledons</taxon>
        <taxon>Gunneridae</taxon>
        <taxon>Pentapetalae</taxon>
        <taxon>asterids</taxon>
        <taxon>Ericales</taxon>
        <taxon>Theaceae</taxon>
        <taxon>Camellia</taxon>
    </lineage>
</organism>
<name>A0ACC0HCH7_9ERIC</name>
<protein>
    <submittedName>
        <fullName evidence="1">LRR receptor-like serine/threonine-protein kinase EFR</fullName>
    </submittedName>
</protein>
<dbReference type="Proteomes" id="UP001060215">
    <property type="component" value="Chromosome 5"/>
</dbReference>
<sequence length="91" mass="10223">MEKTWFLYLAVAAVVSLAQYYFLPCLAMNVSNSTTDHSAVLAFKSHITFHNPHHILANNWSSATSVCDWIGVSCGKRRSLTWVWEAPSHPT</sequence>
<dbReference type="EMBL" id="CM045762">
    <property type="protein sequence ID" value="KAI8010212.1"/>
    <property type="molecule type" value="Genomic_DNA"/>
</dbReference>
<evidence type="ECO:0000313" key="2">
    <source>
        <dbReference type="Proteomes" id="UP001060215"/>
    </source>
</evidence>
<gene>
    <name evidence="1" type="ORF">LOK49_LG06G01535</name>
</gene>
<evidence type="ECO:0000313" key="1">
    <source>
        <dbReference type="EMBL" id="KAI8010212.1"/>
    </source>
</evidence>
<accession>A0ACC0HCH7</accession>